<sequence length="63" mass="7469">MEYAVYKGEEIICIGTALECAKHMGIKVKSFRFYLTPSYQRRIEKRNKPRNYITVVEIQVKRA</sequence>
<organism evidence="1 2">
    <name type="scientific">Heyndrickxia camelliae</name>
    <dbReference type="NCBI Taxonomy" id="1707093"/>
    <lineage>
        <taxon>Bacteria</taxon>
        <taxon>Bacillati</taxon>
        <taxon>Bacillota</taxon>
        <taxon>Bacilli</taxon>
        <taxon>Bacillales</taxon>
        <taxon>Bacillaceae</taxon>
        <taxon>Heyndrickxia</taxon>
    </lineage>
</organism>
<accession>A0A2N3LNI0</accession>
<proteinExistence type="predicted"/>
<comment type="caution">
    <text evidence="1">The sequence shown here is derived from an EMBL/GenBank/DDBJ whole genome shotgun (WGS) entry which is preliminary data.</text>
</comment>
<reference evidence="1 2" key="1">
    <citation type="submission" date="2017-11" db="EMBL/GenBank/DDBJ databases">
        <title>Bacillus camelliae sp. nov., isolated from pu'er tea.</title>
        <authorList>
            <person name="Niu L."/>
        </authorList>
    </citation>
    <scope>NUCLEOTIDE SEQUENCE [LARGE SCALE GENOMIC DNA]</scope>
    <source>
        <strain evidence="1 2">7578-1</strain>
    </source>
</reference>
<dbReference type="EMBL" id="PIQO01000003">
    <property type="protein sequence ID" value="PKR86117.1"/>
    <property type="molecule type" value="Genomic_DNA"/>
</dbReference>
<name>A0A2N3LNI0_9BACI</name>
<evidence type="ECO:0000313" key="1">
    <source>
        <dbReference type="EMBL" id="PKR86117.1"/>
    </source>
</evidence>
<dbReference type="RefSeq" id="WP_101353486.1">
    <property type="nucleotide sequence ID" value="NZ_PIQO01000003.1"/>
</dbReference>
<evidence type="ECO:0000313" key="2">
    <source>
        <dbReference type="Proteomes" id="UP000233440"/>
    </source>
</evidence>
<dbReference type="Proteomes" id="UP000233440">
    <property type="component" value="Unassembled WGS sequence"/>
</dbReference>
<keyword evidence="2" id="KW-1185">Reference proteome</keyword>
<protein>
    <submittedName>
        <fullName evidence="1">Uncharacterized protein</fullName>
    </submittedName>
</protein>
<dbReference type="OrthoDB" id="2156961at2"/>
<dbReference type="AlphaFoldDB" id="A0A2N3LNI0"/>
<gene>
    <name evidence="1" type="ORF">CWO92_07020</name>
</gene>